<proteinExistence type="predicted"/>
<comment type="caution">
    <text evidence="1">The sequence shown here is derived from an EMBL/GenBank/DDBJ whole genome shotgun (WGS) entry which is preliminary data.</text>
</comment>
<gene>
    <name evidence="1" type="ORF">Ade02nite_20430</name>
</gene>
<protein>
    <submittedName>
        <fullName evidence="1">Uncharacterized protein</fullName>
    </submittedName>
</protein>
<name>A0ABQ3Y0C2_9ACTN</name>
<organism evidence="1 2">
    <name type="scientific">Paractinoplanes deccanensis</name>
    <dbReference type="NCBI Taxonomy" id="113561"/>
    <lineage>
        <taxon>Bacteria</taxon>
        <taxon>Bacillati</taxon>
        <taxon>Actinomycetota</taxon>
        <taxon>Actinomycetes</taxon>
        <taxon>Micromonosporales</taxon>
        <taxon>Micromonosporaceae</taxon>
        <taxon>Paractinoplanes</taxon>
    </lineage>
</organism>
<dbReference type="Proteomes" id="UP000609879">
    <property type="component" value="Unassembled WGS sequence"/>
</dbReference>
<evidence type="ECO:0000313" key="2">
    <source>
        <dbReference type="Proteomes" id="UP000609879"/>
    </source>
</evidence>
<keyword evidence="2" id="KW-1185">Reference proteome</keyword>
<dbReference type="EMBL" id="BOMI01000033">
    <property type="protein sequence ID" value="GID73402.1"/>
    <property type="molecule type" value="Genomic_DNA"/>
</dbReference>
<dbReference type="RefSeq" id="WP_203761324.1">
    <property type="nucleotide sequence ID" value="NZ_BAAABO010000029.1"/>
</dbReference>
<evidence type="ECO:0000313" key="1">
    <source>
        <dbReference type="EMBL" id="GID73402.1"/>
    </source>
</evidence>
<reference evidence="1 2" key="1">
    <citation type="submission" date="2021-01" db="EMBL/GenBank/DDBJ databases">
        <title>Whole genome shotgun sequence of Actinoplanes deccanensis NBRC 13994.</title>
        <authorList>
            <person name="Komaki H."/>
            <person name="Tamura T."/>
        </authorList>
    </citation>
    <scope>NUCLEOTIDE SEQUENCE [LARGE SCALE GENOMIC DNA]</scope>
    <source>
        <strain evidence="1 2">NBRC 13994</strain>
    </source>
</reference>
<accession>A0ABQ3Y0C2</accession>
<sequence>MNAYTNDPRVHVNAWGSTEREVTYTVPAQYVPAQPPDSDLDWSAYTPGDTIEVKYVQDGFTINGWMVFAGNDSHTRLLTTWGCYHCADTALAHVLGDPQ</sequence>